<keyword evidence="3" id="KW-1133">Transmembrane helix</keyword>
<sequence>MQLFLFLVSVCLLCLTHVCAERDYVLELAQAVHRHGARSPVVDHNITEICGFEFPCGFLNREGQQQTVQVGHFLRHRYTADETVVDPTHPFLPDELYNLTVAYSRSSNVPRTLQSAEGVLRGLFPNMTHYYPAILAETTTTDLLLRADNLAAIYADTNFAKEELKEVCNPVADAEFPDGTLLNQIAAEVHSDEFCSNPKKRVSCAKKLCDIGRCYQTTGRLAEDGYPLLREHLPELCTVAACVNRFKSSFNASNPVHVLQGSRGQVLVQEILHNARQKMKGKNTYKFMDYSTHDSTLRPLAGTLGDNSDLAMMPTFATTYVFELLRRATAAEGSTEVGDYAMRVKRGHPGVTPDTNFEFAWDDFELRCMRAAGDVYVAEGNVCPLEDFIRFIDSSKPTNAAGLCYVDPVLLARMKCPADAEETKEVLNSDCKLYRQQCPSYACGDGYRLDGVDYGCYKSTKSASPGRGVGSLVFFFFLGAALTIACLYVIKRLYKRSTQNRYETVATLEESEVAAVV</sequence>
<dbReference type="SUPFAM" id="SSF53254">
    <property type="entry name" value="Phosphoglycerate mutase-like"/>
    <property type="match status" value="1"/>
</dbReference>
<accession>A0A7G2C3W2</accession>
<dbReference type="InterPro" id="IPR029033">
    <property type="entry name" value="His_PPase_superfam"/>
</dbReference>
<dbReference type="InterPro" id="IPR050645">
    <property type="entry name" value="Histidine_acid_phosphatase"/>
</dbReference>
<keyword evidence="3" id="KW-0812">Transmembrane</keyword>
<evidence type="ECO:0000256" key="3">
    <source>
        <dbReference type="SAM" id="Phobius"/>
    </source>
</evidence>
<dbReference type="GO" id="GO:0016791">
    <property type="term" value="F:phosphatase activity"/>
    <property type="evidence" value="ECO:0007669"/>
    <property type="project" value="TreeGrafter"/>
</dbReference>
<dbReference type="Proteomes" id="UP000515908">
    <property type="component" value="Chromosome 03"/>
</dbReference>
<dbReference type="Gene3D" id="3.40.50.1240">
    <property type="entry name" value="Phosphoglycerate mutase-like"/>
    <property type="match status" value="1"/>
</dbReference>
<evidence type="ECO:0000256" key="1">
    <source>
        <dbReference type="ARBA" id="ARBA00005375"/>
    </source>
</evidence>
<evidence type="ECO:0000313" key="6">
    <source>
        <dbReference type="Proteomes" id="UP000515908"/>
    </source>
</evidence>
<dbReference type="InterPro" id="IPR000560">
    <property type="entry name" value="His_Pase_clade-2"/>
</dbReference>
<feature type="chain" id="PRO_5028948896" evidence="4">
    <location>
        <begin position="21"/>
        <end position="517"/>
    </location>
</feature>
<evidence type="ECO:0000256" key="4">
    <source>
        <dbReference type="SAM" id="SignalP"/>
    </source>
</evidence>
<gene>
    <name evidence="5" type="ORF">ADEAN_000184200</name>
</gene>
<dbReference type="VEuPathDB" id="TriTrypDB:ADEAN_000184200"/>
<dbReference type="Pfam" id="PF00328">
    <property type="entry name" value="His_Phos_2"/>
    <property type="match status" value="1"/>
</dbReference>
<dbReference type="PANTHER" id="PTHR11567:SF110">
    <property type="entry name" value="2-PHOSPHOXYLOSE PHOSPHATASE 1"/>
    <property type="match status" value="1"/>
</dbReference>
<protein>
    <submittedName>
        <fullName evidence="5">Histidine phosphatase superfamily (Branch 2), putative</fullName>
    </submittedName>
</protein>
<dbReference type="PANTHER" id="PTHR11567">
    <property type="entry name" value="ACID PHOSPHATASE-RELATED"/>
    <property type="match status" value="1"/>
</dbReference>
<dbReference type="EMBL" id="LR877147">
    <property type="protein sequence ID" value="CAD2214396.1"/>
    <property type="molecule type" value="Genomic_DNA"/>
</dbReference>
<keyword evidence="4" id="KW-0732">Signal</keyword>
<comment type="similarity">
    <text evidence="1">Belongs to the histidine acid phosphatase family.</text>
</comment>
<reference evidence="5 6" key="1">
    <citation type="submission" date="2020-08" db="EMBL/GenBank/DDBJ databases">
        <authorList>
            <person name="Newling K."/>
            <person name="Davey J."/>
            <person name="Forrester S."/>
        </authorList>
    </citation>
    <scope>NUCLEOTIDE SEQUENCE [LARGE SCALE GENOMIC DNA]</scope>
    <source>
        <strain evidence="6">Crithidia deanei Carvalho (ATCC PRA-265)</strain>
    </source>
</reference>
<feature type="transmembrane region" description="Helical" evidence="3">
    <location>
        <begin position="468"/>
        <end position="490"/>
    </location>
</feature>
<evidence type="ECO:0000256" key="2">
    <source>
        <dbReference type="ARBA" id="ARBA00022801"/>
    </source>
</evidence>
<dbReference type="PROSITE" id="PS00616">
    <property type="entry name" value="HIS_ACID_PHOSPHAT_1"/>
    <property type="match status" value="1"/>
</dbReference>
<organism evidence="5 6">
    <name type="scientific">Angomonas deanei</name>
    <dbReference type="NCBI Taxonomy" id="59799"/>
    <lineage>
        <taxon>Eukaryota</taxon>
        <taxon>Discoba</taxon>
        <taxon>Euglenozoa</taxon>
        <taxon>Kinetoplastea</taxon>
        <taxon>Metakinetoplastina</taxon>
        <taxon>Trypanosomatida</taxon>
        <taxon>Trypanosomatidae</taxon>
        <taxon>Strigomonadinae</taxon>
        <taxon>Angomonas</taxon>
    </lineage>
</organism>
<dbReference type="InterPro" id="IPR033379">
    <property type="entry name" value="Acid_Pase_AS"/>
</dbReference>
<proteinExistence type="inferred from homology"/>
<feature type="signal peptide" evidence="4">
    <location>
        <begin position="1"/>
        <end position="20"/>
    </location>
</feature>
<keyword evidence="3" id="KW-0472">Membrane</keyword>
<evidence type="ECO:0000313" key="5">
    <source>
        <dbReference type="EMBL" id="CAD2214396.1"/>
    </source>
</evidence>
<keyword evidence="2" id="KW-0378">Hydrolase</keyword>
<dbReference type="AlphaFoldDB" id="A0A7G2C3W2"/>
<name>A0A7G2C3W2_9TRYP</name>
<dbReference type="CDD" id="cd07061">
    <property type="entry name" value="HP_HAP_like"/>
    <property type="match status" value="1"/>
</dbReference>
<keyword evidence="6" id="KW-1185">Reference proteome</keyword>